<evidence type="ECO:0000313" key="2">
    <source>
        <dbReference type="Proteomes" id="UP000736335"/>
    </source>
</evidence>
<protein>
    <submittedName>
        <fullName evidence="1">Uncharacterized protein</fullName>
    </submittedName>
</protein>
<proteinExistence type="predicted"/>
<reference evidence="1" key="1">
    <citation type="journal article" date="2020" name="Nat. Commun.">
        <title>Large-scale genome sequencing of mycorrhizal fungi provides insights into the early evolution of symbiotic traits.</title>
        <authorList>
            <person name="Miyauchi S."/>
            <person name="Kiss E."/>
            <person name="Kuo A."/>
            <person name="Drula E."/>
            <person name="Kohler A."/>
            <person name="Sanchez-Garcia M."/>
            <person name="Morin E."/>
            <person name="Andreopoulos B."/>
            <person name="Barry K.W."/>
            <person name="Bonito G."/>
            <person name="Buee M."/>
            <person name="Carver A."/>
            <person name="Chen C."/>
            <person name="Cichocki N."/>
            <person name="Clum A."/>
            <person name="Culley D."/>
            <person name="Crous P.W."/>
            <person name="Fauchery L."/>
            <person name="Girlanda M."/>
            <person name="Hayes R.D."/>
            <person name="Keri Z."/>
            <person name="LaButti K."/>
            <person name="Lipzen A."/>
            <person name="Lombard V."/>
            <person name="Magnuson J."/>
            <person name="Maillard F."/>
            <person name="Murat C."/>
            <person name="Nolan M."/>
            <person name="Ohm R.A."/>
            <person name="Pangilinan J."/>
            <person name="Pereira M.F."/>
            <person name="Perotto S."/>
            <person name="Peter M."/>
            <person name="Pfister S."/>
            <person name="Riley R."/>
            <person name="Sitrit Y."/>
            <person name="Stielow J.B."/>
            <person name="Szollosi G."/>
            <person name="Zifcakova L."/>
            <person name="Stursova M."/>
            <person name="Spatafora J.W."/>
            <person name="Tedersoo L."/>
            <person name="Vaario L.M."/>
            <person name="Yamada A."/>
            <person name="Yan M."/>
            <person name="Wang P."/>
            <person name="Xu J."/>
            <person name="Bruns T."/>
            <person name="Baldrian P."/>
            <person name="Vilgalys R."/>
            <person name="Dunand C."/>
            <person name="Henrissat B."/>
            <person name="Grigoriev I.V."/>
            <person name="Hibbett D."/>
            <person name="Nagy L.G."/>
            <person name="Martin F.M."/>
        </authorList>
    </citation>
    <scope>NUCLEOTIDE SEQUENCE</scope>
    <source>
        <strain evidence="1">UH-Tt-Lm1</strain>
    </source>
</reference>
<dbReference type="InterPro" id="IPR046521">
    <property type="entry name" value="DUF6698"/>
</dbReference>
<feature type="non-terminal residue" evidence="1">
    <location>
        <position position="1"/>
    </location>
</feature>
<dbReference type="EMBL" id="WIUZ02000002">
    <property type="protein sequence ID" value="KAF9790700.1"/>
    <property type="molecule type" value="Genomic_DNA"/>
</dbReference>
<gene>
    <name evidence="1" type="ORF">BJ322DRAFT_988395</name>
</gene>
<dbReference type="Proteomes" id="UP000736335">
    <property type="component" value="Unassembled WGS sequence"/>
</dbReference>
<organism evidence="1 2">
    <name type="scientific">Thelephora terrestris</name>
    <dbReference type="NCBI Taxonomy" id="56493"/>
    <lineage>
        <taxon>Eukaryota</taxon>
        <taxon>Fungi</taxon>
        <taxon>Dikarya</taxon>
        <taxon>Basidiomycota</taxon>
        <taxon>Agaricomycotina</taxon>
        <taxon>Agaricomycetes</taxon>
        <taxon>Thelephorales</taxon>
        <taxon>Thelephoraceae</taxon>
        <taxon>Thelephora</taxon>
    </lineage>
</organism>
<accession>A0A9P6LBB0</accession>
<evidence type="ECO:0000313" key="1">
    <source>
        <dbReference type="EMBL" id="KAF9790700.1"/>
    </source>
</evidence>
<reference evidence="1" key="2">
    <citation type="submission" date="2020-11" db="EMBL/GenBank/DDBJ databases">
        <authorList>
            <consortium name="DOE Joint Genome Institute"/>
            <person name="Kuo A."/>
            <person name="Miyauchi S."/>
            <person name="Kiss E."/>
            <person name="Drula E."/>
            <person name="Kohler A."/>
            <person name="Sanchez-Garcia M."/>
            <person name="Andreopoulos B."/>
            <person name="Barry K.W."/>
            <person name="Bonito G."/>
            <person name="Buee M."/>
            <person name="Carver A."/>
            <person name="Chen C."/>
            <person name="Cichocki N."/>
            <person name="Clum A."/>
            <person name="Culley D."/>
            <person name="Crous P.W."/>
            <person name="Fauchery L."/>
            <person name="Girlanda M."/>
            <person name="Hayes R."/>
            <person name="Keri Z."/>
            <person name="Labutti K."/>
            <person name="Lipzen A."/>
            <person name="Lombard V."/>
            <person name="Magnuson J."/>
            <person name="Maillard F."/>
            <person name="Morin E."/>
            <person name="Murat C."/>
            <person name="Nolan M."/>
            <person name="Ohm R."/>
            <person name="Pangilinan J."/>
            <person name="Pereira M."/>
            <person name="Perotto S."/>
            <person name="Peter M."/>
            <person name="Riley R."/>
            <person name="Sitrit Y."/>
            <person name="Stielow B."/>
            <person name="Szollosi G."/>
            <person name="Zifcakova L."/>
            <person name="Stursova M."/>
            <person name="Spatafora J.W."/>
            <person name="Tedersoo L."/>
            <person name="Vaario L.-M."/>
            <person name="Yamada A."/>
            <person name="Yan M."/>
            <person name="Wang P."/>
            <person name="Xu J."/>
            <person name="Bruns T."/>
            <person name="Baldrian P."/>
            <person name="Vilgalys R."/>
            <person name="Henrissat B."/>
            <person name="Grigoriev I.V."/>
            <person name="Hibbett D."/>
            <person name="Nagy L.G."/>
            <person name="Martin F.M."/>
        </authorList>
    </citation>
    <scope>NUCLEOTIDE SEQUENCE</scope>
    <source>
        <strain evidence="1">UH-Tt-Lm1</strain>
    </source>
</reference>
<feature type="non-terminal residue" evidence="1">
    <location>
        <position position="154"/>
    </location>
</feature>
<dbReference type="OrthoDB" id="3231188at2759"/>
<name>A0A9P6LBB0_9AGAM</name>
<dbReference type="AlphaFoldDB" id="A0A9P6LBB0"/>
<dbReference type="Pfam" id="PF20414">
    <property type="entry name" value="DUF6698"/>
    <property type="match status" value="1"/>
</dbReference>
<sequence>YSTNYDRSTVPVFVHLLKSHKKPNDLYAMYPRVLFTNYEVSDAELFGSAAILNILKAMLLGPTSVGSKSTQRSGPKGNAHSWGLRSITPGSLAMAAVVAQFIISPDHTFSEKGAITKIDYRDRFKQYKKFIIKTLESPRMKMLMAQLESELFQI</sequence>
<comment type="caution">
    <text evidence="1">The sequence shown here is derived from an EMBL/GenBank/DDBJ whole genome shotgun (WGS) entry which is preliminary data.</text>
</comment>
<keyword evidence="2" id="KW-1185">Reference proteome</keyword>